<dbReference type="InterPro" id="IPR029063">
    <property type="entry name" value="SAM-dependent_MTases_sf"/>
</dbReference>
<protein>
    <submittedName>
        <fullName evidence="2 3">Acid methyltransferase, putative</fullName>
    </submittedName>
</protein>
<dbReference type="VEuPathDB" id="VectorBase:ISCI006304"/>
<dbReference type="VEuPathDB" id="VectorBase:ISCP_030694"/>
<keyword evidence="4" id="KW-1185">Reference proteome</keyword>
<dbReference type="AlphaFoldDB" id="B7PM72"/>
<evidence type="ECO:0000313" key="2">
    <source>
        <dbReference type="EMBL" id="EEC07694.1"/>
    </source>
</evidence>
<reference evidence="3" key="2">
    <citation type="submission" date="2020-05" db="UniProtKB">
        <authorList>
            <consortium name="EnsemblMetazoa"/>
        </authorList>
    </citation>
    <scope>IDENTIFICATION</scope>
    <source>
        <strain evidence="3">wikel</strain>
    </source>
</reference>
<reference evidence="2 4" key="1">
    <citation type="submission" date="2008-03" db="EMBL/GenBank/DDBJ databases">
        <title>Annotation of Ixodes scapularis.</title>
        <authorList>
            <consortium name="Ixodes scapularis Genome Project Consortium"/>
            <person name="Caler E."/>
            <person name="Hannick L.I."/>
            <person name="Bidwell S."/>
            <person name="Joardar V."/>
            <person name="Thiagarajan M."/>
            <person name="Amedeo P."/>
            <person name="Galinsky K.J."/>
            <person name="Schobel S."/>
            <person name="Inman J."/>
            <person name="Hostetler J."/>
            <person name="Miller J."/>
            <person name="Hammond M."/>
            <person name="Megy K."/>
            <person name="Lawson D."/>
            <person name="Kodira C."/>
            <person name="Sutton G."/>
            <person name="Meyer J."/>
            <person name="Hill C.A."/>
            <person name="Birren B."/>
            <person name="Nene V."/>
            <person name="Collins F."/>
            <person name="Alarcon-Chaidez F."/>
            <person name="Wikel S."/>
            <person name="Strausberg R."/>
        </authorList>
    </citation>
    <scope>NUCLEOTIDE SEQUENCE [LARGE SCALE GENOMIC DNA]</scope>
    <source>
        <strain evidence="4">Wikel</strain>
        <strain evidence="2">Wikel colony</strain>
    </source>
</reference>
<dbReference type="InParanoid" id="B7PM72"/>
<evidence type="ECO:0000259" key="1">
    <source>
        <dbReference type="Pfam" id="PF13649"/>
    </source>
</evidence>
<evidence type="ECO:0000313" key="4">
    <source>
        <dbReference type="Proteomes" id="UP000001555"/>
    </source>
</evidence>
<evidence type="ECO:0000313" key="3">
    <source>
        <dbReference type="EnsemblMetazoa" id="ISCW006304-PA"/>
    </source>
</evidence>
<dbReference type="EMBL" id="ABJB010029768">
    <property type="status" value="NOT_ANNOTATED_CDS"/>
    <property type="molecule type" value="Genomic_DNA"/>
</dbReference>
<dbReference type="VEuPathDB" id="VectorBase:ISCW006304"/>
<dbReference type="PANTHER" id="PTHR43464:SF23">
    <property type="entry name" value="JUVENILE HORMONE ACID O-METHYLTRANSFERASE"/>
    <property type="match status" value="1"/>
</dbReference>
<keyword evidence="2" id="KW-0808">Transferase</keyword>
<dbReference type="GO" id="GO:0032259">
    <property type="term" value="P:methylation"/>
    <property type="evidence" value="ECO:0007669"/>
    <property type="project" value="UniProtKB-KW"/>
</dbReference>
<feature type="domain" description="Methyltransferase" evidence="1">
    <location>
        <begin position="61"/>
        <end position="157"/>
    </location>
</feature>
<dbReference type="PANTHER" id="PTHR43464">
    <property type="entry name" value="METHYLTRANSFERASE"/>
    <property type="match status" value="1"/>
</dbReference>
<name>B7PM72_IXOSC</name>
<dbReference type="Gene3D" id="3.40.50.150">
    <property type="entry name" value="Vaccinia Virus protein VP39"/>
    <property type="match status" value="1"/>
</dbReference>
<dbReference type="EnsemblMetazoa" id="ISCW006304-RA">
    <property type="protein sequence ID" value="ISCW006304-PA"/>
    <property type="gene ID" value="ISCW006304"/>
</dbReference>
<dbReference type="Pfam" id="PF13649">
    <property type="entry name" value="Methyltransf_25"/>
    <property type="match status" value="1"/>
</dbReference>
<dbReference type="GO" id="GO:0008168">
    <property type="term" value="F:methyltransferase activity"/>
    <property type="evidence" value="ECO:0000318"/>
    <property type="project" value="GO_Central"/>
</dbReference>
<dbReference type="FunCoup" id="B7PM72">
    <property type="interactions" value="11"/>
</dbReference>
<dbReference type="CDD" id="cd02440">
    <property type="entry name" value="AdoMet_MTases"/>
    <property type="match status" value="1"/>
</dbReference>
<dbReference type="PaxDb" id="6945-B7PM72"/>
<proteinExistence type="predicted"/>
<dbReference type="OrthoDB" id="8300214at2759"/>
<organism>
    <name type="scientific">Ixodes scapularis</name>
    <name type="common">Black-legged tick</name>
    <name type="synonym">Deer tick</name>
    <dbReference type="NCBI Taxonomy" id="6945"/>
    <lineage>
        <taxon>Eukaryota</taxon>
        <taxon>Metazoa</taxon>
        <taxon>Ecdysozoa</taxon>
        <taxon>Arthropoda</taxon>
        <taxon>Chelicerata</taxon>
        <taxon>Arachnida</taxon>
        <taxon>Acari</taxon>
        <taxon>Parasitiformes</taxon>
        <taxon>Ixodida</taxon>
        <taxon>Ixodoidea</taxon>
        <taxon>Ixodidae</taxon>
        <taxon>Ixodinae</taxon>
        <taxon>Ixodes</taxon>
    </lineage>
</organism>
<dbReference type="SUPFAM" id="SSF53335">
    <property type="entry name" value="S-adenosyl-L-methionine-dependent methyltransferases"/>
    <property type="match status" value="1"/>
</dbReference>
<dbReference type="Proteomes" id="UP000001555">
    <property type="component" value="Unassembled WGS sequence"/>
</dbReference>
<dbReference type="HOGENOM" id="CLU_037990_5_1_1"/>
<accession>B7PM72</accession>
<gene>
    <name evidence="2" type="ORF">IscW_ISCW006304</name>
</gene>
<dbReference type="EMBL" id="DS746255">
    <property type="protein sequence ID" value="EEC07694.1"/>
    <property type="molecule type" value="Genomic_DNA"/>
</dbReference>
<dbReference type="STRING" id="6945.B7PM72"/>
<sequence length="299" mass="33877">MKKSIENNGNIYSDDEKGGIETHSPELYARANKGQKHSSRSVLNLFQSAFKKPADINQQFLDVGCGPGDFTKDDLLPQCLPCRKIVATDVSRGMLEFAAKHNTHPMIEYQLLDIGGDTSGFLREHGHFERVYSFHCLHWANQEAAFSNIASLLKPGGECLLYYPARTPSFLFWKEIVKVQRWSKYREVVNNAIPKTQYMEDKDALICYAEDLLKAAELTAYTCEVLSVVSPKLMSNPEAMLGSVLSTNPIMPLLAAEEKQEFTEEMDQIIRSATMPKKYTEAQMRTFDVYLIHAFKTDL</sequence>
<keyword evidence="2" id="KW-0489">Methyltransferase</keyword>
<dbReference type="InterPro" id="IPR041698">
    <property type="entry name" value="Methyltransf_25"/>
</dbReference>